<reference evidence="1 2" key="1">
    <citation type="submission" date="2021-03" db="EMBL/GenBank/DDBJ databases">
        <title>Sequencing the genomes of 1000 actinobacteria strains.</title>
        <authorList>
            <person name="Klenk H.-P."/>
        </authorList>
    </citation>
    <scope>NUCLEOTIDE SEQUENCE [LARGE SCALE GENOMIC DNA]</scope>
    <source>
        <strain evidence="1 2">DSM 13468</strain>
    </source>
</reference>
<keyword evidence="2" id="KW-1185">Reference proteome</keyword>
<gene>
    <name evidence="1" type="ORF">JOF42_002443</name>
</gene>
<organism evidence="1 2">
    <name type="scientific">Microbacterium phyllosphaerae</name>
    <dbReference type="NCBI Taxonomy" id="124798"/>
    <lineage>
        <taxon>Bacteria</taxon>
        <taxon>Bacillati</taxon>
        <taxon>Actinomycetota</taxon>
        <taxon>Actinomycetes</taxon>
        <taxon>Micrococcales</taxon>
        <taxon>Microbacteriaceae</taxon>
        <taxon>Microbacterium</taxon>
    </lineage>
</organism>
<dbReference type="EMBL" id="JAGIOA010000001">
    <property type="protein sequence ID" value="MBP2378948.1"/>
    <property type="molecule type" value="Genomic_DNA"/>
</dbReference>
<evidence type="ECO:0000313" key="2">
    <source>
        <dbReference type="Proteomes" id="UP000703720"/>
    </source>
</evidence>
<proteinExistence type="predicted"/>
<dbReference type="Proteomes" id="UP000703720">
    <property type="component" value="Unassembled WGS sequence"/>
</dbReference>
<accession>A0ABS4WS27</accession>
<comment type="caution">
    <text evidence="1">The sequence shown here is derived from an EMBL/GenBank/DDBJ whole genome shotgun (WGS) entry which is preliminary data.</text>
</comment>
<protein>
    <submittedName>
        <fullName evidence="1">Uncharacterized protein</fullName>
    </submittedName>
</protein>
<evidence type="ECO:0000313" key="1">
    <source>
        <dbReference type="EMBL" id="MBP2378948.1"/>
    </source>
</evidence>
<sequence>MKAPAPLNLKAMSSAWDDPVAFARELNRYYSQLEASGQRLPTHDWTERKETA</sequence>
<name>A0ABS4WS27_9MICO</name>